<dbReference type="SUPFAM" id="SSF52833">
    <property type="entry name" value="Thioredoxin-like"/>
    <property type="match status" value="1"/>
</dbReference>
<protein>
    <recommendedName>
        <fullName evidence="4">Glutathione peroxidase</fullName>
    </recommendedName>
</protein>
<dbReference type="PANTHER" id="PTHR11592">
    <property type="entry name" value="GLUTATHIONE PEROXIDASE"/>
    <property type="match status" value="1"/>
</dbReference>
<organism evidence="5 6">
    <name type="scientific">Ligilactobacillus ceti DSM 22408</name>
    <dbReference type="NCBI Taxonomy" id="1122146"/>
    <lineage>
        <taxon>Bacteria</taxon>
        <taxon>Bacillati</taxon>
        <taxon>Bacillota</taxon>
        <taxon>Bacilli</taxon>
        <taxon>Lactobacillales</taxon>
        <taxon>Lactobacillaceae</taxon>
        <taxon>Ligilactobacillus</taxon>
    </lineage>
</organism>
<comment type="caution">
    <text evidence="5">The sequence shown here is derived from an EMBL/GenBank/DDBJ whole genome shotgun (WGS) entry which is preliminary data.</text>
</comment>
<dbReference type="GO" id="GO:0004601">
    <property type="term" value="F:peroxidase activity"/>
    <property type="evidence" value="ECO:0007669"/>
    <property type="project" value="UniProtKB-KW"/>
</dbReference>
<evidence type="ECO:0000313" key="6">
    <source>
        <dbReference type="Proteomes" id="UP000051500"/>
    </source>
</evidence>
<dbReference type="RefSeq" id="WP_027107303.1">
    <property type="nucleotide sequence ID" value="NZ_JQBZ01000025.1"/>
</dbReference>
<dbReference type="GO" id="GO:0034599">
    <property type="term" value="P:cellular response to oxidative stress"/>
    <property type="evidence" value="ECO:0007669"/>
    <property type="project" value="TreeGrafter"/>
</dbReference>
<dbReference type="PANTHER" id="PTHR11592:SF78">
    <property type="entry name" value="GLUTATHIONE PEROXIDASE"/>
    <property type="match status" value="1"/>
</dbReference>
<dbReference type="Proteomes" id="UP000051500">
    <property type="component" value="Unassembled WGS sequence"/>
</dbReference>
<dbReference type="InterPro" id="IPR000889">
    <property type="entry name" value="Glutathione_peroxidase"/>
</dbReference>
<keyword evidence="2 4" id="KW-0575">Peroxidase</keyword>
<gene>
    <name evidence="5" type="ORF">IV53_GL000869</name>
</gene>
<sequence length="176" mass="20512">MNIYDFAVLDHQNQEVLLKDFQNKVILIVNTAENDPLFPERYEKLTELYQKYHQQGLEIIDIPCQEFTPDDVENIRTAQHVFPKMQISAVNGNYELPLYTFLKTNRGFAGFGNDELAHKMEVLAAHNDPDYKATPDIKWNFTTFIIDRQGDIFARFEPNYSFSDLENIVKMLLASN</sequence>
<dbReference type="EMBL" id="JQBZ01000025">
    <property type="protein sequence ID" value="KRN88899.1"/>
    <property type="molecule type" value="Genomic_DNA"/>
</dbReference>
<evidence type="ECO:0000256" key="4">
    <source>
        <dbReference type="RuleBase" id="RU000499"/>
    </source>
</evidence>
<dbReference type="PATRIC" id="fig|1122146.4.peg.903"/>
<dbReference type="Pfam" id="PF00255">
    <property type="entry name" value="GSHPx"/>
    <property type="match status" value="1"/>
</dbReference>
<dbReference type="Gene3D" id="3.40.30.10">
    <property type="entry name" value="Glutaredoxin"/>
    <property type="match status" value="1"/>
</dbReference>
<evidence type="ECO:0000256" key="3">
    <source>
        <dbReference type="ARBA" id="ARBA00023002"/>
    </source>
</evidence>
<accession>A0A0R2KHQ0</accession>
<dbReference type="eggNOG" id="COG0386">
    <property type="taxonomic scope" value="Bacteria"/>
</dbReference>
<dbReference type="OrthoDB" id="9789406at2"/>
<reference evidence="5 6" key="1">
    <citation type="journal article" date="2015" name="Genome Announc.">
        <title>Expanding the biotechnology potential of lactobacilli through comparative genomics of 213 strains and associated genera.</title>
        <authorList>
            <person name="Sun Z."/>
            <person name="Harris H.M."/>
            <person name="McCann A."/>
            <person name="Guo C."/>
            <person name="Argimon S."/>
            <person name="Zhang W."/>
            <person name="Yang X."/>
            <person name="Jeffery I.B."/>
            <person name="Cooney J.C."/>
            <person name="Kagawa T.F."/>
            <person name="Liu W."/>
            <person name="Song Y."/>
            <person name="Salvetti E."/>
            <person name="Wrobel A."/>
            <person name="Rasinkangas P."/>
            <person name="Parkhill J."/>
            <person name="Rea M.C."/>
            <person name="O'Sullivan O."/>
            <person name="Ritari J."/>
            <person name="Douillard F.P."/>
            <person name="Paul Ross R."/>
            <person name="Yang R."/>
            <person name="Briner A.E."/>
            <person name="Felis G.E."/>
            <person name="de Vos W.M."/>
            <person name="Barrangou R."/>
            <person name="Klaenhammer T.R."/>
            <person name="Caufield P.W."/>
            <person name="Cui Y."/>
            <person name="Zhang H."/>
            <person name="O'Toole P.W."/>
        </authorList>
    </citation>
    <scope>NUCLEOTIDE SEQUENCE [LARGE SCALE GENOMIC DNA]</scope>
    <source>
        <strain evidence="5 6">DSM 22408</strain>
    </source>
</reference>
<dbReference type="PRINTS" id="PR01011">
    <property type="entry name" value="GLUTPROXDASE"/>
</dbReference>
<dbReference type="PROSITE" id="PS51355">
    <property type="entry name" value="GLUTATHIONE_PEROXID_3"/>
    <property type="match status" value="1"/>
</dbReference>
<dbReference type="PIRSF" id="PIRSF000303">
    <property type="entry name" value="Glutathion_perox"/>
    <property type="match status" value="1"/>
</dbReference>
<dbReference type="InterPro" id="IPR036249">
    <property type="entry name" value="Thioredoxin-like_sf"/>
</dbReference>
<proteinExistence type="inferred from homology"/>
<comment type="similarity">
    <text evidence="1 4">Belongs to the glutathione peroxidase family.</text>
</comment>
<dbReference type="STRING" id="1122146.IV53_GL000869"/>
<name>A0A0R2KHQ0_9LACO</name>
<evidence type="ECO:0000256" key="1">
    <source>
        <dbReference type="ARBA" id="ARBA00006926"/>
    </source>
</evidence>
<keyword evidence="3 4" id="KW-0560">Oxidoreductase</keyword>
<evidence type="ECO:0000313" key="5">
    <source>
        <dbReference type="EMBL" id="KRN88899.1"/>
    </source>
</evidence>
<keyword evidence="6" id="KW-1185">Reference proteome</keyword>
<dbReference type="AlphaFoldDB" id="A0A0R2KHQ0"/>
<evidence type="ECO:0000256" key="2">
    <source>
        <dbReference type="ARBA" id="ARBA00022559"/>
    </source>
</evidence>